<organism evidence="1 2">
    <name type="scientific">Gilliamella apicola</name>
    <dbReference type="NCBI Taxonomy" id="1196095"/>
    <lineage>
        <taxon>Bacteria</taxon>
        <taxon>Pseudomonadati</taxon>
        <taxon>Pseudomonadota</taxon>
        <taxon>Gammaproteobacteria</taxon>
        <taxon>Orbales</taxon>
        <taxon>Orbaceae</taxon>
        <taxon>Gilliamella</taxon>
    </lineage>
</organism>
<dbReference type="Gene3D" id="1.20.1090.10">
    <property type="entry name" value="Dehydroquinate synthase-like - alpha domain"/>
    <property type="match status" value="1"/>
</dbReference>
<evidence type="ECO:0000313" key="1">
    <source>
        <dbReference type="EMBL" id="TSJ97506.1"/>
    </source>
</evidence>
<proteinExistence type="predicted"/>
<reference evidence="1 2" key="1">
    <citation type="submission" date="2019-07" db="EMBL/GenBank/DDBJ databases">
        <title>Gilliamella genomes.</title>
        <authorList>
            <person name="Zheng H."/>
        </authorList>
    </citation>
    <scope>NUCLEOTIDE SEQUENCE [LARGE SCALE GENOMIC DNA]</scope>
    <source>
        <strain evidence="1 2">W8127</strain>
    </source>
</reference>
<sequence length="55" mass="6212">MLMLIDSDPDMIDTVYTFCESVGLPTTLAEIGLIDVNDDDLIKAANAERFRRKKH</sequence>
<dbReference type="Proteomes" id="UP000319483">
    <property type="component" value="Unassembled WGS sequence"/>
</dbReference>
<gene>
    <name evidence="1" type="ORF">FPQ15_11460</name>
</gene>
<evidence type="ECO:0000313" key="2">
    <source>
        <dbReference type="Proteomes" id="UP000319483"/>
    </source>
</evidence>
<name>A0A556S8Q3_9GAMM</name>
<comment type="caution">
    <text evidence="1">The sequence shown here is derived from an EMBL/GenBank/DDBJ whole genome shotgun (WGS) entry which is preliminary data.</text>
</comment>
<accession>A0A556S8Q3</accession>
<dbReference type="EMBL" id="VMHM01000016">
    <property type="protein sequence ID" value="TSJ97506.1"/>
    <property type="molecule type" value="Genomic_DNA"/>
</dbReference>
<dbReference type="AlphaFoldDB" id="A0A556S8Q3"/>
<protein>
    <submittedName>
        <fullName evidence="1">Glycerol dehydrogenase</fullName>
    </submittedName>
</protein>